<accession>A0AAI8YQE0</accession>
<sequence length="391" mass="43645">MNSHYLQCGHVETKLTPCPSYRKQKSSARGFWGSLFKGNTKSKKHCGKLIPHPLEQDGYCQDCAIRWNEGLQTQYVGEGAFRVHKTAMEDSFRDERKHAAKKSLKKSERQHRDGHKGRHHHEVINAKPSVWLPELYHHPETLARREEYARAPAAAPPVSSRSHKSSRQHHSSRTHEPRTVYRESKRERNLKRNYDYVSHESAPGTLSVSAGRTPAFGGSQPLMRPAEPAPTHLYAGRFGAANAAALPPAYGLPPMPYKPARPPRPDEYESSSSDEYTVPEPAYQVYLNAMAASTPTHAEKVAAMMKRHAAAEKAAPTGPPRDADGNIDTRLDPRWRYYQEPKKSRFHTLAGMARGNPSPASTDDGSDVSFYCSGDLASRQTAALARHGGRR</sequence>
<dbReference type="Proteomes" id="UP001295740">
    <property type="component" value="Unassembled WGS sequence"/>
</dbReference>
<proteinExistence type="predicted"/>
<feature type="region of interest" description="Disordered" evidence="1">
    <location>
        <begin position="348"/>
        <end position="367"/>
    </location>
</feature>
<gene>
    <name evidence="2" type="ORF">KHLLAP_LOCUS13808</name>
</gene>
<comment type="caution">
    <text evidence="2">The sequence shown here is derived from an EMBL/GenBank/DDBJ whole genome shotgun (WGS) entry which is preliminary data.</text>
</comment>
<protein>
    <submittedName>
        <fullName evidence="2">Uu.00g014590.m01.CDS01</fullName>
    </submittedName>
</protein>
<dbReference type="AlphaFoldDB" id="A0AAI8YQE0"/>
<evidence type="ECO:0000256" key="1">
    <source>
        <dbReference type="SAM" id="MobiDB-lite"/>
    </source>
</evidence>
<feature type="compositionally biased region" description="Basic residues" evidence="1">
    <location>
        <begin position="161"/>
        <end position="172"/>
    </location>
</feature>
<feature type="region of interest" description="Disordered" evidence="1">
    <location>
        <begin position="149"/>
        <end position="193"/>
    </location>
</feature>
<evidence type="ECO:0000313" key="2">
    <source>
        <dbReference type="EMBL" id="CAJ2513340.1"/>
    </source>
</evidence>
<reference evidence="2" key="1">
    <citation type="submission" date="2023-10" db="EMBL/GenBank/DDBJ databases">
        <authorList>
            <person name="Hackl T."/>
        </authorList>
    </citation>
    <scope>NUCLEOTIDE SEQUENCE</scope>
</reference>
<keyword evidence="3" id="KW-1185">Reference proteome</keyword>
<feature type="region of interest" description="Disordered" evidence="1">
    <location>
        <begin position="90"/>
        <end position="126"/>
    </location>
</feature>
<evidence type="ECO:0000313" key="3">
    <source>
        <dbReference type="Proteomes" id="UP001295740"/>
    </source>
</evidence>
<dbReference type="EMBL" id="CAUWAG010000020">
    <property type="protein sequence ID" value="CAJ2513340.1"/>
    <property type="molecule type" value="Genomic_DNA"/>
</dbReference>
<organism evidence="2 3">
    <name type="scientific">Anthostomella pinea</name>
    <dbReference type="NCBI Taxonomy" id="933095"/>
    <lineage>
        <taxon>Eukaryota</taxon>
        <taxon>Fungi</taxon>
        <taxon>Dikarya</taxon>
        <taxon>Ascomycota</taxon>
        <taxon>Pezizomycotina</taxon>
        <taxon>Sordariomycetes</taxon>
        <taxon>Xylariomycetidae</taxon>
        <taxon>Xylariales</taxon>
        <taxon>Xylariaceae</taxon>
        <taxon>Anthostomella</taxon>
    </lineage>
</organism>
<feature type="compositionally biased region" description="Low complexity" evidence="1">
    <location>
        <begin position="150"/>
        <end position="160"/>
    </location>
</feature>
<name>A0AAI8YQE0_9PEZI</name>
<feature type="compositionally biased region" description="Basic and acidic residues" evidence="1">
    <location>
        <begin position="173"/>
        <end position="193"/>
    </location>
</feature>
<feature type="compositionally biased region" description="Basic residues" evidence="1">
    <location>
        <begin position="112"/>
        <end position="121"/>
    </location>
</feature>